<protein>
    <recommendedName>
        <fullName evidence="5">Ubiquitin-like protease family profile domain-containing protein</fullName>
    </recommendedName>
</protein>
<dbReference type="OMA" id="IMSGKLM"/>
<keyword evidence="3" id="KW-0378">Hydrolase</keyword>
<evidence type="ECO:0000313" key="6">
    <source>
        <dbReference type="EMBL" id="KAH9368834.1"/>
    </source>
</evidence>
<evidence type="ECO:0000256" key="4">
    <source>
        <dbReference type="ARBA" id="ARBA00022807"/>
    </source>
</evidence>
<keyword evidence="4" id="KW-0788">Thiol protease</keyword>
<dbReference type="PANTHER" id="PTHR12606:SF10">
    <property type="entry name" value="SENTRIN-SPECIFIC PROTEASE 5"/>
    <property type="match status" value="1"/>
</dbReference>
<evidence type="ECO:0000256" key="2">
    <source>
        <dbReference type="ARBA" id="ARBA00022670"/>
    </source>
</evidence>
<dbReference type="InterPro" id="IPR038765">
    <property type="entry name" value="Papain-like_cys_pep_sf"/>
</dbReference>
<dbReference type="GO" id="GO:0080090">
    <property type="term" value="P:regulation of primary metabolic process"/>
    <property type="evidence" value="ECO:0007669"/>
    <property type="project" value="UniProtKB-ARBA"/>
</dbReference>
<evidence type="ECO:0000256" key="1">
    <source>
        <dbReference type="ARBA" id="ARBA00005234"/>
    </source>
</evidence>
<dbReference type="PANTHER" id="PTHR12606">
    <property type="entry name" value="SENTRIN/SUMO-SPECIFIC PROTEASE"/>
    <property type="match status" value="1"/>
</dbReference>
<keyword evidence="7" id="KW-1185">Reference proteome</keyword>
<dbReference type="FunFam" id="3.40.395.10:FF:000001">
    <property type="entry name" value="Sentrin-specific protease 1"/>
    <property type="match status" value="1"/>
</dbReference>
<sequence length="328" mass="37612">MDLHLVGVLESSCPCRNNYWDPESCPEPRFQSLFASMPGPSTGHNSDDLQTVIKDCSVALQRLEDMLPNFQYATRSANTPAGKERRLRALAYANGTAEVPTDDWIRDHVHRQLWRSRNEKRLVVMSRLGYTVTSKDLKTVLGTNWLNDVIIDFYLGLVAERAGETPDGLRVHALTAHFFNVLRNRGYDAVRRWTDSLDLFAVDLVLVPIHDSDHWSLAVLNISNRSFDFYDSMGRKNWNCYQTLMAYLRKEHKDKRNLPLSPSSKWECRFMKGIPVQGNSHDCGVFVCLYAECLARGAPFNFSAKDIQRLRYIIAYEIMSGKLMDHQS</sequence>
<dbReference type="GO" id="GO:0016926">
    <property type="term" value="P:protein desumoylation"/>
    <property type="evidence" value="ECO:0007669"/>
    <property type="project" value="TreeGrafter"/>
</dbReference>
<keyword evidence="2" id="KW-0645">Protease</keyword>
<accession>A0A9J6G000</accession>
<comment type="similarity">
    <text evidence="1">Belongs to the peptidase C48 family.</text>
</comment>
<dbReference type="PROSITE" id="PS50600">
    <property type="entry name" value="ULP_PROTEASE"/>
    <property type="match status" value="1"/>
</dbReference>
<dbReference type="Gene3D" id="3.40.395.10">
    <property type="entry name" value="Adenoviral Proteinase, Chain A"/>
    <property type="match status" value="1"/>
</dbReference>
<dbReference type="GO" id="GO:0006508">
    <property type="term" value="P:proteolysis"/>
    <property type="evidence" value="ECO:0007669"/>
    <property type="project" value="UniProtKB-KW"/>
</dbReference>
<gene>
    <name evidence="6" type="ORF">HPB48_004333</name>
</gene>
<dbReference type="VEuPathDB" id="VectorBase:HLOH_044654"/>
<dbReference type="GO" id="GO:0016929">
    <property type="term" value="F:deSUMOylase activity"/>
    <property type="evidence" value="ECO:0007669"/>
    <property type="project" value="TreeGrafter"/>
</dbReference>
<dbReference type="OrthoDB" id="6478337at2759"/>
<dbReference type="GO" id="GO:0060255">
    <property type="term" value="P:regulation of macromolecule metabolic process"/>
    <property type="evidence" value="ECO:0007669"/>
    <property type="project" value="UniProtKB-ARBA"/>
</dbReference>
<evidence type="ECO:0000256" key="3">
    <source>
        <dbReference type="ARBA" id="ARBA00022801"/>
    </source>
</evidence>
<proteinExistence type="inferred from homology"/>
<evidence type="ECO:0000313" key="7">
    <source>
        <dbReference type="Proteomes" id="UP000821853"/>
    </source>
</evidence>
<name>A0A9J6G000_HAELO</name>
<dbReference type="GO" id="GO:0005634">
    <property type="term" value="C:nucleus"/>
    <property type="evidence" value="ECO:0007669"/>
    <property type="project" value="TreeGrafter"/>
</dbReference>
<evidence type="ECO:0000259" key="5">
    <source>
        <dbReference type="PROSITE" id="PS50600"/>
    </source>
</evidence>
<dbReference type="InterPro" id="IPR003653">
    <property type="entry name" value="Peptidase_C48_C"/>
</dbReference>
<comment type="caution">
    <text evidence="6">The sequence shown here is derived from an EMBL/GenBank/DDBJ whole genome shotgun (WGS) entry which is preliminary data.</text>
</comment>
<feature type="domain" description="Ubiquitin-like protease family profile" evidence="5">
    <location>
        <begin position="130"/>
        <end position="294"/>
    </location>
</feature>
<dbReference type="SUPFAM" id="SSF54001">
    <property type="entry name" value="Cysteine proteinases"/>
    <property type="match status" value="1"/>
</dbReference>
<reference evidence="6 7" key="1">
    <citation type="journal article" date="2020" name="Cell">
        <title>Large-Scale Comparative Analyses of Tick Genomes Elucidate Their Genetic Diversity and Vector Capacities.</title>
        <authorList>
            <consortium name="Tick Genome and Microbiome Consortium (TIGMIC)"/>
            <person name="Jia N."/>
            <person name="Wang J."/>
            <person name="Shi W."/>
            <person name="Du L."/>
            <person name="Sun Y."/>
            <person name="Zhan W."/>
            <person name="Jiang J.F."/>
            <person name="Wang Q."/>
            <person name="Zhang B."/>
            <person name="Ji P."/>
            <person name="Bell-Sakyi L."/>
            <person name="Cui X.M."/>
            <person name="Yuan T.T."/>
            <person name="Jiang B.G."/>
            <person name="Yang W.F."/>
            <person name="Lam T.T."/>
            <person name="Chang Q.C."/>
            <person name="Ding S.J."/>
            <person name="Wang X.J."/>
            <person name="Zhu J.G."/>
            <person name="Ruan X.D."/>
            <person name="Zhao L."/>
            <person name="Wei J.T."/>
            <person name="Ye R.Z."/>
            <person name="Que T.C."/>
            <person name="Du C.H."/>
            <person name="Zhou Y.H."/>
            <person name="Cheng J.X."/>
            <person name="Dai P.F."/>
            <person name="Guo W.B."/>
            <person name="Han X.H."/>
            <person name="Huang E.J."/>
            <person name="Li L.F."/>
            <person name="Wei W."/>
            <person name="Gao Y.C."/>
            <person name="Liu J.Z."/>
            <person name="Shao H.Z."/>
            <person name="Wang X."/>
            <person name="Wang C.C."/>
            <person name="Yang T.C."/>
            <person name="Huo Q.B."/>
            <person name="Li W."/>
            <person name="Chen H.Y."/>
            <person name="Chen S.E."/>
            <person name="Zhou L.G."/>
            <person name="Ni X.B."/>
            <person name="Tian J.H."/>
            <person name="Sheng Y."/>
            <person name="Liu T."/>
            <person name="Pan Y.S."/>
            <person name="Xia L.Y."/>
            <person name="Li J."/>
            <person name="Zhao F."/>
            <person name="Cao W.C."/>
        </authorList>
    </citation>
    <scope>NUCLEOTIDE SEQUENCE [LARGE SCALE GENOMIC DNA]</scope>
    <source>
        <strain evidence="6">HaeL-2018</strain>
    </source>
</reference>
<dbReference type="Pfam" id="PF02902">
    <property type="entry name" value="Peptidase_C48"/>
    <property type="match status" value="1"/>
</dbReference>
<dbReference type="EMBL" id="JABSTR010000004">
    <property type="protein sequence ID" value="KAH9368834.1"/>
    <property type="molecule type" value="Genomic_DNA"/>
</dbReference>
<dbReference type="AlphaFoldDB" id="A0A9J6G000"/>
<dbReference type="Proteomes" id="UP000821853">
    <property type="component" value="Chromosome 2"/>
</dbReference>
<organism evidence="6 7">
    <name type="scientific">Haemaphysalis longicornis</name>
    <name type="common">Bush tick</name>
    <dbReference type="NCBI Taxonomy" id="44386"/>
    <lineage>
        <taxon>Eukaryota</taxon>
        <taxon>Metazoa</taxon>
        <taxon>Ecdysozoa</taxon>
        <taxon>Arthropoda</taxon>
        <taxon>Chelicerata</taxon>
        <taxon>Arachnida</taxon>
        <taxon>Acari</taxon>
        <taxon>Parasitiformes</taxon>
        <taxon>Ixodida</taxon>
        <taxon>Ixodoidea</taxon>
        <taxon>Ixodidae</taxon>
        <taxon>Haemaphysalinae</taxon>
        <taxon>Haemaphysalis</taxon>
    </lineage>
</organism>